<evidence type="ECO:0000256" key="2">
    <source>
        <dbReference type="SAM" id="SignalP"/>
    </source>
</evidence>
<keyword evidence="4" id="KW-1185">Reference proteome</keyword>
<dbReference type="EMBL" id="MLBY01000003">
    <property type="protein sequence ID" value="MEE7456025.1"/>
    <property type="molecule type" value="Genomic_DNA"/>
</dbReference>
<feature type="signal peptide" evidence="2">
    <location>
        <begin position="1"/>
        <end position="18"/>
    </location>
</feature>
<proteinExistence type="predicted"/>
<protein>
    <recommendedName>
        <fullName evidence="5">DUF5666 domain-containing protein</fullName>
    </recommendedName>
</protein>
<evidence type="ECO:0000313" key="3">
    <source>
        <dbReference type="EMBL" id="MEE7456025.1"/>
    </source>
</evidence>
<feature type="region of interest" description="Disordered" evidence="1">
    <location>
        <begin position="78"/>
        <end position="99"/>
    </location>
</feature>
<sequence>MKPSILALPLVLALTAAALSQGHSHSHKGPNGGELVDVAGGHAEFVDTPSEIALHLSDEDGKPVPAKGATGKATILSGGKTETVDLAPAGGTKLAGPLTKPLTPGDKVVVSARTVDGRKIQVRHVER</sequence>
<dbReference type="Proteomes" id="UP001349262">
    <property type="component" value="Unassembled WGS sequence"/>
</dbReference>
<gene>
    <name evidence="3" type="ORF">MRSR164_04140</name>
</gene>
<comment type="caution">
    <text evidence="3">The sequence shown here is derived from an EMBL/GenBank/DDBJ whole genome shotgun (WGS) entry which is preliminary data.</text>
</comment>
<organism evidence="3 4">
    <name type="scientific">Methylobacterium radiotolerans</name>
    <dbReference type="NCBI Taxonomy" id="31998"/>
    <lineage>
        <taxon>Bacteria</taxon>
        <taxon>Pseudomonadati</taxon>
        <taxon>Pseudomonadota</taxon>
        <taxon>Alphaproteobacteria</taxon>
        <taxon>Hyphomicrobiales</taxon>
        <taxon>Methylobacteriaceae</taxon>
        <taxon>Methylobacterium</taxon>
    </lineage>
</organism>
<keyword evidence="2" id="KW-0732">Signal</keyword>
<feature type="chain" id="PRO_5046827259" description="DUF5666 domain-containing protein" evidence="2">
    <location>
        <begin position="19"/>
        <end position="127"/>
    </location>
</feature>
<evidence type="ECO:0008006" key="5">
    <source>
        <dbReference type="Google" id="ProtNLM"/>
    </source>
</evidence>
<accession>A0ABU7T668</accession>
<evidence type="ECO:0000313" key="4">
    <source>
        <dbReference type="Proteomes" id="UP001349262"/>
    </source>
</evidence>
<evidence type="ECO:0000256" key="1">
    <source>
        <dbReference type="SAM" id="MobiDB-lite"/>
    </source>
</evidence>
<name>A0ABU7T668_9HYPH</name>
<reference evidence="3 4" key="1">
    <citation type="journal article" date="2012" name="Genet. Mol. Biol.">
        <title>Analysis of 16S rRNA and mxaF genes revealing insights into Methylobacterium niche-specific plant association.</title>
        <authorList>
            <person name="Dourado M.N."/>
            <person name="Andreote F.D."/>
            <person name="Dini-Andreote F."/>
            <person name="Conti R."/>
            <person name="Araujo J.M."/>
            <person name="Araujo W.L."/>
        </authorList>
    </citation>
    <scope>NUCLEOTIDE SEQUENCE [LARGE SCALE GENOMIC DNA]</scope>
    <source>
        <strain evidence="3 4">SR1.6/4</strain>
    </source>
</reference>